<dbReference type="InterPro" id="IPR050869">
    <property type="entry name" value="H3K4_H4K5_MeTrfase"/>
</dbReference>
<accession>A0A5E8BI50</accession>
<dbReference type="GO" id="GO:0005634">
    <property type="term" value="C:nucleus"/>
    <property type="evidence" value="ECO:0007669"/>
    <property type="project" value="TreeGrafter"/>
</dbReference>
<evidence type="ECO:0000313" key="3">
    <source>
        <dbReference type="EMBL" id="VVT51356.1"/>
    </source>
</evidence>
<organism evidence="3 4">
    <name type="scientific">Magnusiomyces paraingens</name>
    <dbReference type="NCBI Taxonomy" id="2606893"/>
    <lineage>
        <taxon>Eukaryota</taxon>
        <taxon>Fungi</taxon>
        <taxon>Dikarya</taxon>
        <taxon>Ascomycota</taxon>
        <taxon>Saccharomycotina</taxon>
        <taxon>Dipodascomycetes</taxon>
        <taxon>Dipodascales</taxon>
        <taxon>Dipodascaceae</taxon>
        <taxon>Magnusiomyces</taxon>
    </lineage>
</organism>
<reference evidence="3 4" key="1">
    <citation type="submission" date="2019-09" db="EMBL/GenBank/DDBJ databases">
        <authorList>
            <person name="Brejova B."/>
        </authorList>
    </citation>
    <scope>NUCLEOTIDE SEQUENCE [LARGE SCALE GENOMIC DNA]</scope>
</reference>
<dbReference type="InterPro" id="IPR046341">
    <property type="entry name" value="SET_dom_sf"/>
</dbReference>
<dbReference type="Pfam" id="PF00856">
    <property type="entry name" value="SET"/>
    <property type="match status" value="1"/>
</dbReference>
<dbReference type="Gene3D" id="2.170.270.10">
    <property type="entry name" value="SET domain"/>
    <property type="match status" value="1"/>
</dbReference>
<evidence type="ECO:0000259" key="2">
    <source>
        <dbReference type="PROSITE" id="PS50280"/>
    </source>
</evidence>
<name>A0A5E8BI50_9ASCO</name>
<dbReference type="SUPFAM" id="SSF82199">
    <property type="entry name" value="SET domain"/>
    <property type="match status" value="1"/>
</dbReference>
<dbReference type="AlphaFoldDB" id="A0A5E8BI50"/>
<dbReference type="EMBL" id="CABVLU010000002">
    <property type="protein sequence ID" value="VVT51356.1"/>
    <property type="molecule type" value="Genomic_DNA"/>
</dbReference>
<dbReference type="InterPro" id="IPR001214">
    <property type="entry name" value="SET_dom"/>
</dbReference>
<dbReference type="PROSITE" id="PS50280">
    <property type="entry name" value="SET"/>
    <property type="match status" value="1"/>
</dbReference>
<dbReference type="PANTHER" id="PTHR12197:SF294">
    <property type="entry name" value="POTENTIAL PROTEIN LYSINE METHYLTRANSFERASE SET6"/>
    <property type="match status" value="1"/>
</dbReference>
<evidence type="ECO:0000313" key="4">
    <source>
        <dbReference type="Proteomes" id="UP000398389"/>
    </source>
</evidence>
<evidence type="ECO:0000256" key="1">
    <source>
        <dbReference type="SAM" id="MobiDB-lite"/>
    </source>
</evidence>
<proteinExistence type="predicted"/>
<sequence>MTLIHLEITEYGGRGFFANSDIPENTTILNCSTPLTFNIFRKYKKDACAYCFSCDFHKSCKFKLDPKHQVKLIERLNTELGKSTLQPIKFSIPSSLVSQTQAFGGLFFCSEICKDEWIVKEDPTGLISFILNSIDQAVPTSKKTPVPENVSSVLTSEINSEFIQKQWNDALGVAEHITISLASQQLNLSTTSIPSSTSSSPAYSLTPVTPTTPNSPISLTSVISDVISDTDSEPKTKKSYSKKSRSKNKNRKVPAITSEEQDIVRFVAVLVVKMFLKSFGAAVLNKDEAPLMSAFCNETSDDGFQYFGDLQSNEELHLKTLPDMLEIQIKVFMFLNAVLPLQLLPFLTQKIFRDILGREAANAFGIWQLPITPDSELLGSSLYPYCSFFNHACSHNVRKVRSGRRIIFQTNRLVKAGEQLYINYGMYNDMPYKERHEQLKNQWYFDCQCDRCLSERAQI</sequence>
<feature type="domain" description="SET" evidence="2">
    <location>
        <begin position="1"/>
        <end position="425"/>
    </location>
</feature>
<protein>
    <recommendedName>
        <fullName evidence="2">SET domain-containing protein</fullName>
    </recommendedName>
</protein>
<dbReference type="OrthoDB" id="1028014at2759"/>
<feature type="compositionally biased region" description="Basic residues" evidence="1">
    <location>
        <begin position="237"/>
        <end position="252"/>
    </location>
</feature>
<dbReference type="CDD" id="cd20071">
    <property type="entry name" value="SET_SMYD"/>
    <property type="match status" value="1"/>
</dbReference>
<dbReference type="RefSeq" id="XP_031853678.1">
    <property type="nucleotide sequence ID" value="XM_031997787.1"/>
</dbReference>
<dbReference type="GeneID" id="43581887"/>
<dbReference type="Proteomes" id="UP000398389">
    <property type="component" value="Unassembled WGS sequence"/>
</dbReference>
<feature type="region of interest" description="Disordered" evidence="1">
    <location>
        <begin position="229"/>
        <end position="254"/>
    </location>
</feature>
<dbReference type="PANTHER" id="PTHR12197">
    <property type="entry name" value="HISTONE-LYSINE N-METHYLTRANSFERASE SMYD"/>
    <property type="match status" value="1"/>
</dbReference>
<gene>
    <name evidence="3" type="ORF">SAPINGB_P003069</name>
</gene>
<keyword evidence="4" id="KW-1185">Reference proteome</keyword>